<dbReference type="AlphaFoldDB" id="A0AAD7W868"/>
<reference evidence="1" key="1">
    <citation type="journal article" date="2023" name="Science">
        <title>Genome structures resolve the early diversification of teleost fishes.</title>
        <authorList>
            <person name="Parey E."/>
            <person name="Louis A."/>
            <person name="Montfort J."/>
            <person name="Bouchez O."/>
            <person name="Roques C."/>
            <person name="Iampietro C."/>
            <person name="Lluch J."/>
            <person name="Castinel A."/>
            <person name="Donnadieu C."/>
            <person name="Desvignes T."/>
            <person name="Floi Bucao C."/>
            <person name="Jouanno E."/>
            <person name="Wen M."/>
            <person name="Mejri S."/>
            <person name="Dirks R."/>
            <person name="Jansen H."/>
            <person name="Henkel C."/>
            <person name="Chen W.J."/>
            <person name="Zahm M."/>
            <person name="Cabau C."/>
            <person name="Klopp C."/>
            <person name="Thompson A.W."/>
            <person name="Robinson-Rechavi M."/>
            <person name="Braasch I."/>
            <person name="Lecointre G."/>
            <person name="Bobe J."/>
            <person name="Postlethwait J.H."/>
            <person name="Berthelot C."/>
            <person name="Roest Crollius H."/>
            <person name="Guiguen Y."/>
        </authorList>
    </citation>
    <scope>NUCLEOTIDE SEQUENCE</scope>
    <source>
        <strain evidence="1">NC1722</strain>
    </source>
</reference>
<name>A0AAD7W868_9TELE</name>
<proteinExistence type="predicted"/>
<keyword evidence="2" id="KW-1185">Reference proteome</keyword>
<gene>
    <name evidence="1" type="ORF">AAFF_G00170410</name>
</gene>
<sequence length="111" mass="11644">MSEHGPQIQPCHPTCRLGPWCSALGGATAQPGQLITRAMSLGHMLQAAKGGPQHRCTPSPGATAIRRAWPRAGPLLATGSAGAVIKQYGKAGKNNNIMHWGYPLAAHKCEE</sequence>
<evidence type="ECO:0000313" key="2">
    <source>
        <dbReference type="Proteomes" id="UP001221898"/>
    </source>
</evidence>
<dbReference type="EMBL" id="JAINUG010000228">
    <property type="protein sequence ID" value="KAJ8386444.1"/>
    <property type="molecule type" value="Genomic_DNA"/>
</dbReference>
<dbReference type="Proteomes" id="UP001221898">
    <property type="component" value="Unassembled WGS sequence"/>
</dbReference>
<accession>A0AAD7W868</accession>
<comment type="caution">
    <text evidence="1">The sequence shown here is derived from an EMBL/GenBank/DDBJ whole genome shotgun (WGS) entry which is preliminary data.</text>
</comment>
<evidence type="ECO:0000313" key="1">
    <source>
        <dbReference type="EMBL" id="KAJ8386444.1"/>
    </source>
</evidence>
<organism evidence="1 2">
    <name type="scientific">Aldrovandia affinis</name>
    <dbReference type="NCBI Taxonomy" id="143900"/>
    <lineage>
        <taxon>Eukaryota</taxon>
        <taxon>Metazoa</taxon>
        <taxon>Chordata</taxon>
        <taxon>Craniata</taxon>
        <taxon>Vertebrata</taxon>
        <taxon>Euteleostomi</taxon>
        <taxon>Actinopterygii</taxon>
        <taxon>Neopterygii</taxon>
        <taxon>Teleostei</taxon>
        <taxon>Notacanthiformes</taxon>
        <taxon>Halosauridae</taxon>
        <taxon>Aldrovandia</taxon>
    </lineage>
</organism>
<protein>
    <submittedName>
        <fullName evidence="1">Uncharacterized protein</fullName>
    </submittedName>
</protein>